<evidence type="ECO:0000256" key="5">
    <source>
        <dbReference type="SAM" id="MobiDB-lite"/>
    </source>
</evidence>
<accession>A0A7S2LUJ2</accession>
<feature type="region of interest" description="Disordered" evidence="5">
    <location>
        <begin position="339"/>
        <end position="371"/>
    </location>
</feature>
<feature type="transmembrane region" description="Helical" evidence="6">
    <location>
        <begin position="34"/>
        <end position="53"/>
    </location>
</feature>
<protein>
    <recommendedName>
        <fullName evidence="7">G-protein coupled receptors family 3 profile domain-containing protein</fullName>
    </recommendedName>
</protein>
<dbReference type="InterPro" id="IPR017978">
    <property type="entry name" value="GPCR_3_C"/>
</dbReference>
<feature type="transmembrane region" description="Helical" evidence="6">
    <location>
        <begin position="236"/>
        <end position="257"/>
    </location>
</feature>
<feature type="transmembrane region" description="Helical" evidence="6">
    <location>
        <begin position="74"/>
        <end position="93"/>
    </location>
</feature>
<sequence length="799" mass="87428">MKAPHQYQRYIAAGGLALLVALAAVIGIVDSTTSFRVCFGALLFMICVCQLKVAADLYKHRNNLLLQLFQPGSLSLFVAAGAIASIASLLFAFSEYDATCALRQPIILTSITFMGNILIGRTWRIGSIISSTTTFAASSDDIDAVGAAKLKVMNVLSKLSQLGRYVGSCGRAKFGGNSGIRRAITFADSIFVVMVLLIPQLVLQIVNLSVPSVRMGSVEIIEGEGHYTCESRAGPYVLIVGVVLAATPFVISLLINIESEGIPDKFRELDEIAASMTSSFWMLLATLPSVGMIGQTEPNARSYLMAASVLSFVLPLSYNIAQTRLQSITMSTGIARGKANSKQGTSIQRQTKRTSSNLLSSTRDGKVGDDPQTLQAAEERAVMGKMFGTMGSTSKAVAMNRDILTLFKVEGDDFSWETGFTLPEIHSLGPKSLEVVVKTLVGSAKLWHKIFLSNPVNEGANRMFVKCCTDALDIFEIAPAKKQLSDRSVIFPGYCFMNVIAKMMTYTPPNNMSREEFEKTLAENFVKETHYQQYHQCRALAFQADVMKRFGKYEDALSVIDEMKSIYDPQLHSRVLVKEYVTDQCSDLVAASTFWLHHFGRNDEALRLCDQVVETMLPEIESTELLTKLTILTPICRTLTNQTQTSAAKKALELYRTHVSDPVALAGGKAHPVLGMRVPIMIILKCYSSGGEAYDDLSTDVAYMLNRKDLSYPVFFETGALTRFDAAWSTICAEACLCLAKITGFNSHDESSALIKEGLKCLEESANTLEKEDGTIVNSMAHSYHSHTLSELENLSAPV</sequence>
<feature type="transmembrane region" description="Helical" evidence="6">
    <location>
        <begin position="7"/>
        <end position="28"/>
    </location>
</feature>
<organism evidence="8">
    <name type="scientific">Skeletonema marinoi</name>
    <dbReference type="NCBI Taxonomy" id="267567"/>
    <lineage>
        <taxon>Eukaryota</taxon>
        <taxon>Sar</taxon>
        <taxon>Stramenopiles</taxon>
        <taxon>Ochrophyta</taxon>
        <taxon>Bacillariophyta</taxon>
        <taxon>Coscinodiscophyceae</taxon>
        <taxon>Thalassiosirophycidae</taxon>
        <taxon>Thalassiosirales</taxon>
        <taxon>Skeletonemataceae</taxon>
        <taxon>Skeletonema</taxon>
        <taxon>Skeletonema marinoi-dohrnii complex</taxon>
    </lineage>
</organism>
<evidence type="ECO:0000256" key="6">
    <source>
        <dbReference type="SAM" id="Phobius"/>
    </source>
</evidence>
<reference evidence="8" key="1">
    <citation type="submission" date="2021-01" db="EMBL/GenBank/DDBJ databases">
        <authorList>
            <person name="Corre E."/>
            <person name="Pelletier E."/>
            <person name="Niang G."/>
            <person name="Scheremetjew M."/>
            <person name="Finn R."/>
            <person name="Kale V."/>
            <person name="Holt S."/>
            <person name="Cochrane G."/>
            <person name="Meng A."/>
            <person name="Brown T."/>
            <person name="Cohen L."/>
        </authorList>
    </citation>
    <scope>NUCLEOTIDE SEQUENCE</scope>
    <source>
        <strain evidence="8">SM1012Den-03</strain>
    </source>
</reference>
<dbReference type="GO" id="GO:0004930">
    <property type="term" value="F:G protein-coupled receptor activity"/>
    <property type="evidence" value="ECO:0007669"/>
    <property type="project" value="InterPro"/>
</dbReference>
<evidence type="ECO:0000256" key="1">
    <source>
        <dbReference type="ARBA" id="ARBA00004141"/>
    </source>
</evidence>
<feature type="transmembrane region" description="Helical" evidence="6">
    <location>
        <begin position="302"/>
        <end position="321"/>
    </location>
</feature>
<dbReference type="EMBL" id="HBGZ01022028">
    <property type="protein sequence ID" value="CAD9616728.1"/>
    <property type="molecule type" value="Transcribed_RNA"/>
</dbReference>
<feature type="domain" description="G-protein coupled receptors family 3 profile" evidence="7">
    <location>
        <begin position="35"/>
        <end position="312"/>
    </location>
</feature>
<evidence type="ECO:0000256" key="3">
    <source>
        <dbReference type="ARBA" id="ARBA00022989"/>
    </source>
</evidence>
<proteinExistence type="predicted"/>
<evidence type="ECO:0000313" key="8">
    <source>
        <dbReference type="EMBL" id="CAD9616728.1"/>
    </source>
</evidence>
<dbReference type="Pfam" id="PF00003">
    <property type="entry name" value="7tm_3"/>
    <property type="match status" value="1"/>
</dbReference>
<gene>
    <name evidence="8" type="ORF">SMAR0320_LOCUS15843</name>
</gene>
<feature type="compositionally biased region" description="Polar residues" evidence="5">
    <location>
        <begin position="340"/>
        <end position="362"/>
    </location>
</feature>
<name>A0A7S2LUJ2_9STRA</name>
<dbReference type="GO" id="GO:0016020">
    <property type="term" value="C:membrane"/>
    <property type="evidence" value="ECO:0007669"/>
    <property type="project" value="UniProtKB-SubCell"/>
</dbReference>
<keyword evidence="4 6" id="KW-0472">Membrane</keyword>
<evidence type="ECO:0000256" key="4">
    <source>
        <dbReference type="ARBA" id="ARBA00023136"/>
    </source>
</evidence>
<keyword evidence="2 6" id="KW-0812">Transmembrane</keyword>
<comment type="subcellular location">
    <subcellularLocation>
        <location evidence="1">Membrane</location>
        <topology evidence="1">Multi-pass membrane protein</topology>
    </subcellularLocation>
</comment>
<evidence type="ECO:0000256" key="2">
    <source>
        <dbReference type="ARBA" id="ARBA00022692"/>
    </source>
</evidence>
<feature type="transmembrane region" description="Helical" evidence="6">
    <location>
        <begin position="183"/>
        <end position="206"/>
    </location>
</feature>
<feature type="transmembrane region" description="Helical" evidence="6">
    <location>
        <begin position="269"/>
        <end position="290"/>
    </location>
</feature>
<dbReference type="AlphaFoldDB" id="A0A7S2LUJ2"/>
<feature type="transmembrane region" description="Helical" evidence="6">
    <location>
        <begin position="105"/>
        <end position="123"/>
    </location>
</feature>
<keyword evidence="3 6" id="KW-1133">Transmembrane helix</keyword>
<evidence type="ECO:0000259" key="7">
    <source>
        <dbReference type="Pfam" id="PF00003"/>
    </source>
</evidence>